<dbReference type="RefSeq" id="WP_341411514.1">
    <property type="nucleotide sequence ID" value="NZ_JBBUTH010000008.1"/>
</dbReference>
<accession>A0ABU9CJ77</accession>
<dbReference type="EMBL" id="JBBUTH010000008">
    <property type="protein sequence ID" value="MEK8051816.1"/>
    <property type="molecule type" value="Genomic_DNA"/>
</dbReference>
<dbReference type="InterPro" id="IPR010662">
    <property type="entry name" value="RBBP9/YdeN"/>
</dbReference>
<organism evidence="1 2">
    <name type="scientific">Pseudaquabacterium inlustre</name>
    <dbReference type="NCBI Taxonomy" id="2984192"/>
    <lineage>
        <taxon>Bacteria</taxon>
        <taxon>Pseudomonadati</taxon>
        <taxon>Pseudomonadota</taxon>
        <taxon>Betaproteobacteria</taxon>
        <taxon>Burkholderiales</taxon>
        <taxon>Sphaerotilaceae</taxon>
        <taxon>Pseudaquabacterium</taxon>
    </lineage>
</organism>
<protein>
    <submittedName>
        <fullName evidence="1">Alpha/beta hydrolase</fullName>
    </submittedName>
</protein>
<evidence type="ECO:0000313" key="2">
    <source>
        <dbReference type="Proteomes" id="UP001365405"/>
    </source>
</evidence>
<dbReference type="InterPro" id="IPR029058">
    <property type="entry name" value="AB_hydrolase_fold"/>
</dbReference>
<evidence type="ECO:0000313" key="1">
    <source>
        <dbReference type="EMBL" id="MEK8051816.1"/>
    </source>
</evidence>
<dbReference type="SUPFAM" id="SSF53474">
    <property type="entry name" value="alpha/beta-Hydrolases"/>
    <property type="match status" value="1"/>
</dbReference>
<keyword evidence="2" id="KW-1185">Reference proteome</keyword>
<dbReference type="Proteomes" id="UP001365405">
    <property type="component" value="Unassembled WGS sequence"/>
</dbReference>
<sequence length="185" mass="20379">MTPRILLLPGWLDSGATHWQTRWEQAHGFERVQQDDWQWPRRGDWMARLEDTLLADERPAVLVAHSLGCHLVAAWAAHSQHRARAAAALLVAPPDVTRPDLPPQLHNWARELRRPLPFASTLVFSTNDPFADAARSRQMAADWGSELLDLGAAGHINGDSGLGDWPAGLAQLRAVMARAGLAPGF</sequence>
<dbReference type="GO" id="GO:0016787">
    <property type="term" value="F:hydrolase activity"/>
    <property type="evidence" value="ECO:0007669"/>
    <property type="project" value="UniProtKB-KW"/>
</dbReference>
<gene>
    <name evidence="1" type="ORF">AACH10_16310</name>
</gene>
<dbReference type="Pfam" id="PF06821">
    <property type="entry name" value="Ser_hydrolase"/>
    <property type="match status" value="1"/>
</dbReference>
<reference evidence="1 2" key="1">
    <citation type="submission" date="2024-04" db="EMBL/GenBank/DDBJ databases">
        <title>Novel species of the genus Ideonella isolated from streams.</title>
        <authorList>
            <person name="Lu H."/>
        </authorList>
    </citation>
    <scope>NUCLEOTIDE SEQUENCE [LARGE SCALE GENOMIC DNA]</scope>
    <source>
        <strain evidence="1 2">DXS22W</strain>
    </source>
</reference>
<keyword evidence="1" id="KW-0378">Hydrolase</keyword>
<name>A0ABU9CJ77_9BURK</name>
<dbReference type="Gene3D" id="3.40.50.1820">
    <property type="entry name" value="alpha/beta hydrolase"/>
    <property type="match status" value="1"/>
</dbReference>
<proteinExistence type="predicted"/>
<comment type="caution">
    <text evidence="1">The sequence shown here is derived from an EMBL/GenBank/DDBJ whole genome shotgun (WGS) entry which is preliminary data.</text>
</comment>